<evidence type="ECO:0000259" key="1">
    <source>
        <dbReference type="Pfam" id="PF13472"/>
    </source>
</evidence>
<dbReference type="AlphaFoldDB" id="A0A1F6Y744"/>
<organism evidence="2 3">
    <name type="scientific">Candidatus Nomurabacteria bacterium RIFCSPLOWO2_12_FULL_44_11</name>
    <dbReference type="NCBI Taxonomy" id="1801796"/>
    <lineage>
        <taxon>Bacteria</taxon>
        <taxon>Candidatus Nomuraibacteriota</taxon>
    </lineage>
</organism>
<evidence type="ECO:0000313" key="3">
    <source>
        <dbReference type="Proteomes" id="UP000178645"/>
    </source>
</evidence>
<dbReference type="Pfam" id="PF13472">
    <property type="entry name" value="Lipase_GDSL_2"/>
    <property type="match status" value="1"/>
</dbReference>
<dbReference type="EMBL" id="MFVU01000011">
    <property type="protein sequence ID" value="OGJ02191.1"/>
    <property type="molecule type" value="Genomic_DNA"/>
</dbReference>
<sequence>MKKIIVIISAVALILGIGFFLFKNEPQIINFPPQGKTIVAFGDSLVEGVGATAGNDFVSLLSQKIGEPIVNMGIAGNTTVDGLARVSAVKAQDPKIVLLLLGGNDFLRKIPLAETFKNLEEIILKLQAEGAVIVLLGVRGGILTDQYDTYFEKLAGKRGTFYVPNVLDGLITHSEFMDDGIHPNNLGYQKIAEKVFPVLKKALGK</sequence>
<dbReference type="InterPro" id="IPR051532">
    <property type="entry name" value="Ester_Hydrolysis_Enzymes"/>
</dbReference>
<accession>A0A1F6Y744</accession>
<reference evidence="2 3" key="1">
    <citation type="journal article" date="2016" name="Nat. Commun.">
        <title>Thousands of microbial genomes shed light on interconnected biogeochemical processes in an aquifer system.</title>
        <authorList>
            <person name="Anantharaman K."/>
            <person name="Brown C.T."/>
            <person name="Hug L.A."/>
            <person name="Sharon I."/>
            <person name="Castelle C.J."/>
            <person name="Probst A.J."/>
            <person name="Thomas B.C."/>
            <person name="Singh A."/>
            <person name="Wilkins M.J."/>
            <person name="Karaoz U."/>
            <person name="Brodie E.L."/>
            <person name="Williams K.H."/>
            <person name="Hubbard S.S."/>
            <person name="Banfield J.F."/>
        </authorList>
    </citation>
    <scope>NUCLEOTIDE SEQUENCE [LARGE SCALE GENOMIC DNA]</scope>
</reference>
<gene>
    <name evidence="2" type="ORF">A3G53_02255</name>
</gene>
<dbReference type="PANTHER" id="PTHR30383:SF5">
    <property type="entry name" value="SGNH HYDROLASE-TYPE ESTERASE DOMAIN-CONTAINING PROTEIN"/>
    <property type="match status" value="1"/>
</dbReference>
<dbReference type="SUPFAM" id="SSF52266">
    <property type="entry name" value="SGNH hydrolase"/>
    <property type="match status" value="1"/>
</dbReference>
<dbReference type="Proteomes" id="UP000178645">
    <property type="component" value="Unassembled WGS sequence"/>
</dbReference>
<protein>
    <recommendedName>
        <fullName evidence="1">SGNH hydrolase-type esterase domain-containing protein</fullName>
    </recommendedName>
</protein>
<evidence type="ECO:0000313" key="2">
    <source>
        <dbReference type="EMBL" id="OGJ02191.1"/>
    </source>
</evidence>
<proteinExistence type="predicted"/>
<dbReference type="InterPro" id="IPR013830">
    <property type="entry name" value="SGNH_hydro"/>
</dbReference>
<dbReference type="PANTHER" id="PTHR30383">
    <property type="entry name" value="THIOESTERASE 1/PROTEASE 1/LYSOPHOSPHOLIPASE L1"/>
    <property type="match status" value="1"/>
</dbReference>
<dbReference type="Gene3D" id="3.40.50.1110">
    <property type="entry name" value="SGNH hydrolase"/>
    <property type="match status" value="1"/>
</dbReference>
<dbReference type="GO" id="GO:0004622">
    <property type="term" value="F:phosphatidylcholine lysophospholipase activity"/>
    <property type="evidence" value="ECO:0007669"/>
    <property type="project" value="TreeGrafter"/>
</dbReference>
<feature type="domain" description="SGNH hydrolase-type esterase" evidence="1">
    <location>
        <begin position="40"/>
        <end position="189"/>
    </location>
</feature>
<name>A0A1F6Y744_9BACT</name>
<dbReference type="InterPro" id="IPR036514">
    <property type="entry name" value="SGNH_hydro_sf"/>
</dbReference>
<comment type="caution">
    <text evidence="2">The sequence shown here is derived from an EMBL/GenBank/DDBJ whole genome shotgun (WGS) entry which is preliminary data.</text>
</comment>